<dbReference type="SMART" id="SM00342">
    <property type="entry name" value="HTH_ARAC"/>
    <property type="match status" value="1"/>
</dbReference>
<dbReference type="Pfam" id="PF12833">
    <property type="entry name" value="HTH_18"/>
    <property type="match status" value="1"/>
</dbReference>
<dbReference type="InterPro" id="IPR009057">
    <property type="entry name" value="Homeodomain-like_sf"/>
</dbReference>
<dbReference type="EMBL" id="CP020919">
    <property type="protein sequence ID" value="AWG27239.1"/>
    <property type="molecule type" value="Genomic_DNA"/>
</dbReference>
<name>A0A2S1LU13_9FLAO</name>
<sequence>MKMYNIPLTGNQLDNEQIVSYIHQNIYTPKQVQIKAVAEHFNIAPTYFSAYFKKNFAITYRDYINKLRIQLIEKRIANDQLTIKQIAYEFGFTDESHLSNYFKKRKNINPSNYKKQEEHPTV</sequence>
<keyword evidence="6" id="KW-1185">Reference proteome</keyword>
<evidence type="ECO:0000259" key="4">
    <source>
        <dbReference type="PROSITE" id="PS01124"/>
    </source>
</evidence>
<dbReference type="PROSITE" id="PS00041">
    <property type="entry name" value="HTH_ARAC_FAMILY_1"/>
    <property type="match status" value="1"/>
</dbReference>
<accession>A0A2S1LU13</accession>
<dbReference type="InterPro" id="IPR018060">
    <property type="entry name" value="HTH_AraC"/>
</dbReference>
<dbReference type="PROSITE" id="PS01124">
    <property type="entry name" value="HTH_ARAC_FAMILY_2"/>
    <property type="match status" value="1"/>
</dbReference>
<evidence type="ECO:0000256" key="1">
    <source>
        <dbReference type="ARBA" id="ARBA00023015"/>
    </source>
</evidence>
<dbReference type="Proteomes" id="UP000244677">
    <property type="component" value="Chromosome"/>
</dbReference>
<dbReference type="GO" id="GO:0043565">
    <property type="term" value="F:sequence-specific DNA binding"/>
    <property type="evidence" value="ECO:0007669"/>
    <property type="project" value="InterPro"/>
</dbReference>
<dbReference type="InterPro" id="IPR018062">
    <property type="entry name" value="HTH_AraC-typ_CS"/>
</dbReference>
<keyword evidence="2" id="KW-0238">DNA-binding</keyword>
<dbReference type="KEGG" id="fki:FK004_02470"/>
<gene>
    <name evidence="5" type="ORF">FK004_02470</name>
</gene>
<feature type="domain" description="HTH araC/xylS-type" evidence="4">
    <location>
        <begin position="16"/>
        <end position="116"/>
    </location>
</feature>
<evidence type="ECO:0000313" key="5">
    <source>
        <dbReference type="EMBL" id="AWG27239.1"/>
    </source>
</evidence>
<dbReference type="PANTHER" id="PTHR43280">
    <property type="entry name" value="ARAC-FAMILY TRANSCRIPTIONAL REGULATOR"/>
    <property type="match status" value="1"/>
</dbReference>
<protein>
    <recommendedName>
        <fullName evidence="4">HTH araC/xylS-type domain-containing protein</fullName>
    </recommendedName>
</protein>
<dbReference type="Gene3D" id="1.10.10.60">
    <property type="entry name" value="Homeodomain-like"/>
    <property type="match status" value="2"/>
</dbReference>
<dbReference type="SUPFAM" id="SSF46689">
    <property type="entry name" value="Homeodomain-like"/>
    <property type="match status" value="1"/>
</dbReference>
<reference evidence="5 6" key="1">
    <citation type="submission" date="2017-04" db="EMBL/GenBank/DDBJ databases">
        <title>Complete genome sequence of Flavobacterium kingsejong AJ004.</title>
        <authorList>
            <person name="Lee P.C."/>
        </authorList>
    </citation>
    <scope>NUCLEOTIDE SEQUENCE [LARGE SCALE GENOMIC DNA]</scope>
    <source>
        <strain evidence="5 6">AJ004</strain>
    </source>
</reference>
<evidence type="ECO:0000256" key="2">
    <source>
        <dbReference type="ARBA" id="ARBA00023125"/>
    </source>
</evidence>
<keyword evidence="3" id="KW-0804">Transcription</keyword>
<dbReference type="GO" id="GO:0003700">
    <property type="term" value="F:DNA-binding transcription factor activity"/>
    <property type="evidence" value="ECO:0007669"/>
    <property type="project" value="InterPro"/>
</dbReference>
<keyword evidence="1" id="KW-0805">Transcription regulation</keyword>
<evidence type="ECO:0000256" key="3">
    <source>
        <dbReference type="ARBA" id="ARBA00023163"/>
    </source>
</evidence>
<proteinExistence type="predicted"/>
<dbReference type="PANTHER" id="PTHR43280:SF2">
    <property type="entry name" value="HTH-TYPE TRANSCRIPTIONAL REGULATOR EXSA"/>
    <property type="match status" value="1"/>
</dbReference>
<evidence type="ECO:0000313" key="6">
    <source>
        <dbReference type="Proteomes" id="UP000244677"/>
    </source>
</evidence>
<organism evidence="5 6">
    <name type="scientific">Flavobacterium kingsejongi</name>
    <dbReference type="NCBI Taxonomy" id="1678728"/>
    <lineage>
        <taxon>Bacteria</taxon>
        <taxon>Pseudomonadati</taxon>
        <taxon>Bacteroidota</taxon>
        <taxon>Flavobacteriia</taxon>
        <taxon>Flavobacteriales</taxon>
        <taxon>Flavobacteriaceae</taxon>
        <taxon>Flavobacterium</taxon>
    </lineage>
</organism>
<dbReference type="AlphaFoldDB" id="A0A2S1LU13"/>
<dbReference type="OrthoDB" id="636258at2"/>